<evidence type="ECO:0000313" key="4">
    <source>
        <dbReference type="Proteomes" id="UP000608662"/>
    </source>
</evidence>
<dbReference type="AlphaFoldDB" id="A0A847U9D1"/>
<proteinExistence type="predicted"/>
<name>A0A847U9D1_9EURY</name>
<reference evidence="3" key="1">
    <citation type="submission" date="2019-12" db="EMBL/GenBank/DDBJ databases">
        <title>Whole-genome sequence of Halomicrobium mukohataei pws1.</title>
        <authorList>
            <person name="Verma D.K."/>
            <person name="Gopal K."/>
            <person name="Prasad E.S."/>
        </authorList>
    </citation>
    <scope>NUCLEOTIDE SEQUENCE</scope>
    <source>
        <strain evidence="3">Pws1</strain>
    </source>
</reference>
<accession>A0A847U9D1</accession>
<feature type="transmembrane region" description="Helical" evidence="1">
    <location>
        <begin position="127"/>
        <end position="145"/>
    </location>
</feature>
<dbReference type="Pfam" id="PF05425">
    <property type="entry name" value="CopD"/>
    <property type="match status" value="1"/>
</dbReference>
<dbReference type="Proteomes" id="UP000608662">
    <property type="component" value="Unassembled WGS sequence"/>
</dbReference>
<keyword evidence="1" id="KW-1133">Transmembrane helix</keyword>
<evidence type="ECO:0000259" key="2">
    <source>
        <dbReference type="Pfam" id="PF05425"/>
    </source>
</evidence>
<evidence type="ECO:0000256" key="1">
    <source>
        <dbReference type="SAM" id="Phobius"/>
    </source>
</evidence>
<dbReference type="OrthoDB" id="340884at2157"/>
<comment type="caution">
    <text evidence="3">The sequence shown here is derived from an EMBL/GenBank/DDBJ whole genome shotgun (WGS) entry which is preliminary data.</text>
</comment>
<feature type="transmembrane region" description="Helical" evidence="1">
    <location>
        <begin position="86"/>
        <end position="106"/>
    </location>
</feature>
<dbReference type="GO" id="GO:0016020">
    <property type="term" value="C:membrane"/>
    <property type="evidence" value="ECO:0007669"/>
    <property type="project" value="InterPro"/>
</dbReference>
<organism evidence="3 4">
    <name type="scientific">Halomicrobium mukohataei</name>
    <dbReference type="NCBI Taxonomy" id="57705"/>
    <lineage>
        <taxon>Archaea</taxon>
        <taxon>Methanobacteriati</taxon>
        <taxon>Methanobacteriota</taxon>
        <taxon>Stenosarchaea group</taxon>
        <taxon>Halobacteria</taxon>
        <taxon>Halobacteriales</taxon>
        <taxon>Haloarculaceae</taxon>
        <taxon>Halomicrobium</taxon>
    </lineage>
</organism>
<dbReference type="EMBL" id="WOYG01000001">
    <property type="protein sequence ID" value="NLV08857.1"/>
    <property type="molecule type" value="Genomic_DNA"/>
</dbReference>
<feature type="transmembrane region" description="Helical" evidence="1">
    <location>
        <begin position="12"/>
        <end position="34"/>
    </location>
</feature>
<evidence type="ECO:0000313" key="3">
    <source>
        <dbReference type="EMBL" id="NLV08857.1"/>
    </source>
</evidence>
<sequence length="146" mass="15314">MVSSLDAVLALHTIFAALWTGGTLVLAGAVLPAARNEWLSTQALSFISRRFRSLTIVSVLALLFTGGHLAGTLYTADRLQSTGRGHLVLAMVGLWLLLAIALAGGFRQLVGLPADRSAARAAKNARPWFLVGSLASLVLLIIAGLL</sequence>
<feature type="transmembrane region" description="Helical" evidence="1">
    <location>
        <begin position="54"/>
        <end position="74"/>
    </location>
</feature>
<keyword evidence="1" id="KW-0472">Membrane</keyword>
<protein>
    <recommendedName>
        <fullName evidence="2">Copper resistance protein D domain-containing protein</fullName>
    </recommendedName>
</protein>
<dbReference type="RefSeq" id="WP_170092810.1">
    <property type="nucleotide sequence ID" value="NZ_WOYG01000001.1"/>
</dbReference>
<feature type="domain" description="Copper resistance protein D" evidence="2">
    <location>
        <begin position="48"/>
        <end position="146"/>
    </location>
</feature>
<gene>
    <name evidence="3" type="ORF">GOC74_02775</name>
</gene>
<keyword evidence="1" id="KW-0812">Transmembrane</keyword>
<dbReference type="InterPro" id="IPR008457">
    <property type="entry name" value="Cu-R_CopD_dom"/>
</dbReference>